<keyword evidence="2" id="KW-1185">Reference proteome</keyword>
<protein>
    <recommendedName>
        <fullName evidence="3">Phage tail protein</fullName>
    </recommendedName>
</protein>
<organism evidence="1 2">
    <name type="scientific">Pseudotenacibaculum haliotis</name>
    <dbReference type="NCBI Taxonomy" id="1862138"/>
    <lineage>
        <taxon>Bacteria</taxon>
        <taxon>Pseudomonadati</taxon>
        <taxon>Bacteroidota</taxon>
        <taxon>Flavobacteriia</taxon>
        <taxon>Flavobacteriales</taxon>
        <taxon>Flavobacteriaceae</taxon>
        <taxon>Pseudotenacibaculum</taxon>
    </lineage>
</organism>
<gene>
    <name evidence="1" type="ORF">ACFSRZ_01770</name>
</gene>
<reference evidence="2" key="1">
    <citation type="journal article" date="2019" name="Int. J. Syst. Evol. Microbiol.">
        <title>The Global Catalogue of Microorganisms (GCM) 10K type strain sequencing project: providing services to taxonomists for standard genome sequencing and annotation.</title>
        <authorList>
            <consortium name="The Broad Institute Genomics Platform"/>
            <consortium name="The Broad Institute Genome Sequencing Center for Infectious Disease"/>
            <person name="Wu L."/>
            <person name="Ma J."/>
        </authorList>
    </citation>
    <scope>NUCLEOTIDE SEQUENCE [LARGE SCALE GENOMIC DNA]</scope>
    <source>
        <strain evidence="2">KCTC 52127</strain>
    </source>
</reference>
<dbReference type="Proteomes" id="UP001597508">
    <property type="component" value="Unassembled WGS sequence"/>
</dbReference>
<comment type="caution">
    <text evidence="1">The sequence shown here is derived from an EMBL/GenBank/DDBJ whole genome shotgun (WGS) entry which is preliminary data.</text>
</comment>
<dbReference type="EMBL" id="JBHULH010000001">
    <property type="protein sequence ID" value="MFD2566079.1"/>
    <property type="molecule type" value="Genomic_DNA"/>
</dbReference>
<name>A0ABW5LNE6_9FLAO</name>
<accession>A0ABW5LNE6</accession>
<proteinExistence type="predicted"/>
<dbReference type="RefSeq" id="WP_379664801.1">
    <property type="nucleotide sequence ID" value="NZ_JBHULH010000001.1"/>
</dbReference>
<evidence type="ECO:0000313" key="1">
    <source>
        <dbReference type="EMBL" id="MFD2566079.1"/>
    </source>
</evidence>
<sequence>MAQTQARIINKFGTMTGWNNITVNLLGRDVEGITELSYTDEEKKENVPGAGKYPVGRGGGNYEAKASITLYKEERDGLLAAIPQGRRIQDITMFDITIEYLMPDGTIKKDRIRNCEFMGNGVEVKNNDVSISYKYDLLVSHIEWNII</sequence>
<evidence type="ECO:0000313" key="2">
    <source>
        <dbReference type="Proteomes" id="UP001597508"/>
    </source>
</evidence>
<evidence type="ECO:0008006" key="3">
    <source>
        <dbReference type="Google" id="ProtNLM"/>
    </source>
</evidence>